<organism evidence="1 2">
    <name type="scientific">Junco hyemalis</name>
    <name type="common">Dark-eyed junco</name>
    <dbReference type="NCBI Taxonomy" id="40217"/>
    <lineage>
        <taxon>Eukaryota</taxon>
        <taxon>Metazoa</taxon>
        <taxon>Chordata</taxon>
        <taxon>Craniata</taxon>
        <taxon>Vertebrata</taxon>
        <taxon>Euteleostomi</taxon>
        <taxon>Archelosauria</taxon>
        <taxon>Archosauria</taxon>
        <taxon>Dinosauria</taxon>
        <taxon>Saurischia</taxon>
        <taxon>Theropoda</taxon>
        <taxon>Coelurosauria</taxon>
        <taxon>Aves</taxon>
        <taxon>Neognathae</taxon>
        <taxon>Neoaves</taxon>
        <taxon>Telluraves</taxon>
        <taxon>Australaves</taxon>
        <taxon>Passeriformes</taxon>
        <taxon>Passerellidae</taxon>
        <taxon>Junco</taxon>
    </lineage>
</organism>
<reference evidence="1" key="2">
    <citation type="submission" date="2025-09" db="UniProtKB">
        <authorList>
            <consortium name="Ensembl"/>
        </authorList>
    </citation>
    <scope>IDENTIFICATION</scope>
</reference>
<evidence type="ECO:0000313" key="1">
    <source>
        <dbReference type="Ensembl" id="ENSJHYP00000014419.1"/>
    </source>
</evidence>
<dbReference type="AlphaFoldDB" id="A0A8C5J5X9"/>
<accession>A0A8C5J5X9</accession>
<protein>
    <submittedName>
        <fullName evidence="1">Uncharacterized protein</fullName>
    </submittedName>
</protein>
<evidence type="ECO:0000313" key="2">
    <source>
        <dbReference type="Proteomes" id="UP000694408"/>
    </source>
</evidence>
<proteinExistence type="predicted"/>
<dbReference type="Proteomes" id="UP000694408">
    <property type="component" value="Unplaced"/>
</dbReference>
<sequence length="71" mass="8135">MGLFQGDLINVLFTNKEPSNLSLNKISMGVIMQETARVIYSRFCPKEINYLLLSGEGIQELISFERHILIF</sequence>
<dbReference type="Ensembl" id="ENSJHYT00000017437.1">
    <property type="protein sequence ID" value="ENSJHYP00000014419.1"/>
    <property type="gene ID" value="ENSJHYG00000011167.1"/>
</dbReference>
<keyword evidence="2" id="KW-1185">Reference proteome</keyword>
<dbReference type="OMA" id="CSKEINY"/>
<name>A0A8C5J5X9_JUNHY</name>
<reference evidence="1" key="1">
    <citation type="submission" date="2025-08" db="UniProtKB">
        <authorList>
            <consortium name="Ensembl"/>
        </authorList>
    </citation>
    <scope>IDENTIFICATION</scope>
</reference>